<dbReference type="InterPro" id="IPR023296">
    <property type="entry name" value="Glyco_hydro_beta-prop_sf"/>
</dbReference>
<dbReference type="PANTHER" id="PTHR42800">
    <property type="entry name" value="EXOINULINASE INUD (AFU_ORTHOLOGUE AFUA_5G00480)"/>
    <property type="match status" value="1"/>
</dbReference>
<evidence type="ECO:0000313" key="7">
    <source>
        <dbReference type="EMBL" id="SOC51495.1"/>
    </source>
</evidence>
<dbReference type="Gene3D" id="2.115.10.20">
    <property type="entry name" value="Glycosyl hydrolase domain, family 43"/>
    <property type="match status" value="1"/>
</dbReference>
<dbReference type="Gene3D" id="2.60.120.560">
    <property type="entry name" value="Exo-inulinase, domain 1"/>
    <property type="match status" value="1"/>
</dbReference>
<keyword evidence="8" id="KW-1185">Reference proteome</keyword>
<feature type="domain" description="Glycosyl hydrolase family 32 C-terminal" evidence="6">
    <location>
        <begin position="349"/>
        <end position="435"/>
    </location>
</feature>
<reference evidence="8" key="1">
    <citation type="submission" date="2017-08" db="EMBL/GenBank/DDBJ databases">
        <authorList>
            <person name="Varghese N."/>
            <person name="Submissions S."/>
        </authorList>
    </citation>
    <scope>NUCLEOTIDE SEQUENCE [LARGE SCALE GENOMIC DNA]</scope>
    <source>
        <strain evidence="8">USBA17B2</strain>
    </source>
</reference>
<evidence type="ECO:0000256" key="2">
    <source>
        <dbReference type="ARBA" id="ARBA00022801"/>
    </source>
</evidence>
<name>A0A285VBK8_9MICO</name>
<dbReference type="InterPro" id="IPR018053">
    <property type="entry name" value="Glyco_hydro_32_AS"/>
</dbReference>
<dbReference type="CDD" id="cd18622">
    <property type="entry name" value="GH32_Inu-like"/>
    <property type="match status" value="1"/>
</dbReference>
<proteinExistence type="inferred from homology"/>
<dbReference type="Proteomes" id="UP000219688">
    <property type="component" value="Unassembled WGS sequence"/>
</dbReference>
<dbReference type="Pfam" id="PF08244">
    <property type="entry name" value="Glyco_hydro_32C"/>
    <property type="match status" value="1"/>
</dbReference>
<dbReference type="GO" id="GO:0005987">
    <property type="term" value="P:sucrose catabolic process"/>
    <property type="evidence" value="ECO:0007669"/>
    <property type="project" value="TreeGrafter"/>
</dbReference>
<feature type="domain" description="Glycosyl hydrolase family 32 N-terminal" evidence="5">
    <location>
        <begin position="11"/>
        <end position="311"/>
    </location>
</feature>
<keyword evidence="2 4" id="KW-0378">Hydrolase</keyword>
<dbReference type="GO" id="GO:0005737">
    <property type="term" value="C:cytoplasm"/>
    <property type="evidence" value="ECO:0007669"/>
    <property type="project" value="TreeGrafter"/>
</dbReference>
<evidence type="ECO:0000313" key="8">
    <source>
        <dbReference type="Proteomes" id="UP000219688"/>
    </source>
</evidence>
<comment type="similarity">
    <text evidence="1 4">Belongs to the glycosyl hydrolase 32 family.</text>
</comment>
<dbReference type="PROSITE" id="PS00609">
    <property type="entry name" value="GLYCOSYL_HYDROL_F32"/>
    <property type="match status" value="1"/>
</dbReference>
<dbReference type="GO" id="GO:0004575">
    <property type="term" value="F:sucrose alpha-glucosidase activity"/>
    <property type="evidence" value="ECO:0007669"/>
    <property type="project" value="TreeGrafter"/>
</dbReference>
<evidence type="ECO:0000256" key="3">
    <source>
        <dbReference type="ARBA" id="ARBA00023295"/>
    </source>
</evidence>
<accession>A0A285VBK8</accession>
<dbReference type="InterPro" id="IPR013320">
    <property type="entry name" value="ConA-like_dom_sf"/>
</dbReference>
<dbReference type="RefSeq" id="WP_097186436.1">
    <property type="nucleotide sequence ID" value="NZ_OBQK01000001.1"/>
</dbReference>
<dbReference type="Pfam" id="PF00251">
    <property type="entry name" value="Glyco_hydro_32N"/>
    <property type="match status" value="1"/>
</dbReference>
<dbReference type="AlphaFoldDB" id="A0A285VBK8"/>
<protein>
    <submittedName>
        <fullName evidence="7">Levanase/fructan beta-fructosidase</fullName>
    </submittedName>
</protein>
<evidence type="ECO:0000256" key="1">
    <source>
        <dbReference type="ARBA" id="ARBA00009902"/>
    </source>
</evidence>
<evidence type="ECO:0000259" key="5">
    <source>
        <dbReference type="Pfam" id="PF00251"/>
    </source>
</evidence>
<evidence type="ECO:0000256" key="4">
    <source>
        <dbReference type="RuleBase" id="RU362110"/>
    </source>
</evidence>
<organism evidence="7 8">
    <name type="scientific">Ornithinimicrobium cerasi</name>
    <dbReference type="NCBI Taxonomy" id="2248773"/>
    <lineage>
        <taxon>Bacteria</taxon>
        <taxon>Bacillati</taxon>
        <taxon>Actinomycetota</taxon>
        <taxon>Actinomycetes</taxon>
        <taxon>Micrococcales</taxon>
        <taxon>Ornithinimicrobiaceae</taxon>
        <taxon>Ornithinimicrobium</taxon>
    </lineage>
</organism>
<sequence length="441" mass="46820">MSTPHLRPRIHLAPASTWLNDPNGLVLLDGVYHAFFQTNPEGDGWGNMSWGHATSTDLLTWQEQPVALRHTEHEVIYSGSVVVDHANTSGFGDSGAAGPPLVAVYTSAYTDVSPRARTQAQSLAHSTDGGASWTLHPGNPVLDRASSDFRDPKVFWHRQSESWVMVAVEAVHRQVVLYRSADMLSWEHLSTFGPAGSTEGVWECPDLVELPVAGTGRSAWVLVVSLGAGGPAGGSGTQYFVGDFDGVTFTADAAGARWLDHGPDHYAAVSFDNTPGRRLMMGWASNWAYAAEVPTSPWRGCLSLAREVDLVLDEAALPVLRQRPVLPAAAVERVVVQRLAVAAGATGRLRVSTADGEDRVEVTVDRAAGLLLLDRSACGDVTFSPALPTVVTAPLPAADGPVDLLVVVDGCVVEVYAVDGRVCLTALVLPSARLTVVEVLG</sequence>
<dbReference type="PANTHER" id="PTHR42800:SF1">
    <property type="entry name" value="EXOINULINASE INUD (AFU_ORTHOLOGUE AFUA_5G00480)"/>
    <property type="match status" value="1"/>
</dbReference>
<dbReference type="InterPro" id="IPR001362">
    <property type="entry name" value="Glyco_hydro_32"/>
</dbReference>
<evidence type="ECO:0000259" key="6">
    <source>
        <dbReference type="Pfam" id="PF08244"/>
    </source>
</evidence>
<dbReference type="SUPFAM" id="SSF49899">
    <property type="entry name" value="Concanavalin A-like lectins/glucanases"/>
    <property type="match status" value="1"/>
</dbReference>
<gene>
    <name evidence="7" type="ORF">SAMN05421879_101213</name>
</gene>
<dbReference type="InterPro" id="IPR013189">
    <property type="entry name" value="Glyco_hydro_32_C"/>
</dbReference>
<keyword evidence="3 4" id="KW-0326">Glycosidase</keyword>
<dbReference type="SUPFAM" id="SSF75005">
    <property type="entry name" value="Arabinanase/levansucrase/invertase"/>
    <property type="match status" value="1"/>
</dbReference>
<dbReference type="SMART" id="SM00640">
    <property type="entry name" value="Glyco_32"/>
    <property type="match status" value="1"/>
</dbReference>
<dbReference type="EMBL" id="OBQK01000001">
    <property type="protein sequence ID" value="SOC51495.1"/>
    <property type="molecule type" value="Genomic_DNA"/>
</dbReference>
<dbReference type="InterPro" id="IPR013148">
    <property type="entry name" value="Glyco_hydro_32_N"/>
</dbReference>